<protein>
    <recommendedName>
        <fullName evidence="3">Alpha/beta hydrolase</fullName>
    </recommendedName>
</protein>
<comment type="caution">
    <text evidence="1">The sequence shown here is derived from an EMBL/GenBank/DDBJ whole genome shotgun (WGS) entry which is preliminary data.</text>
</comment>
<proteinExistence type="predicted"/>
<evidence type="ECO:0000313" key="1">
    <source>
        <dbReference type="EMBL" id="MFC5886932.1"/>
    </source>
</evidence>
<dbReference type="Proteomes" id="UP001596067">
    <property type="component" value="Unassembled WGS sequence"/>
</dbReference>
<evidence type="ECO:0000313" key="2">
    <source>
        <dbReference type="Proteomes" id="UP001596067"/>
    </source>
</evidence>
<dbReference type="RefSeq" id="WP_313767470.1">
    <property type="nucleotide sequence ID" value="NZ_BAAAVH010000027.1"/>
</dbReference>
<name>A0ABW1EYY9_9ACTN</name>
<dbReference type="EMBL" id="JBHSOD010000021">
    <property type="protein sequence ID" value="MFC5886932.1"/>
    <property type="molecule type" value="Genomic_DNA"/>
</dbReference>
<keyword evidence="2" id="KW-1185">Reference proteome</keyword>
<gene>
    <name evidence="1" type="ORF">ACFP0N_18345</name>
</gene>
<sequence length="106" mass="11317">MAIDTYDHQVPHTSTVPATAGQKVELFVREHRPSGPAAHEAVLMLHGRSVPTLAAYDLDHTSYGWSKALAQAGYDVFMVTPPPRECGGFSLSLVGFATGQPGPENV</sequence>
<organism evidence="1 2">
    <name type="scientific">Kitasatospora aburaviensis</name>
    <dbReference type="NCBI Taxonomy" id="67265"/>
    <lineage>
        <taxon>Bacteria</taxon>
        <taxon>Bacillati</taxon>
        <taxon>Actinomycetota</taxon>
        <taxon>Actinomycetes</taxon>
        <taxon>Kitasatosporales</taxon>
        <taxon>Streptomycetaceae</taxon>
        <taxon>Kitasatospora</taxon>
    </lineage>
</organism>
<accession>A0ABW1EYY9</accession>
<dbReference type="InterPro" id="IPR029058">
    <property type="entry name" value="AB_hydrolase_fold"/>
</dbReference>
<dbReference type="SUPFAM" id="SSF53474">
    <property type="entry name" value="alpha/beta-Hydrolases"/>
    <property type="match status" value="1"/>
</dbReference>
<evidence type="ECO:0008006" key="3">
    <source>
        <dbReference type="Google" id="ProtNLM"/>
    </source>
</evidence>
<reference evidence="2" key="1">
    <citation type="journal article" date="2019" name="Int. J. Syst. Evol. Microbiol.">
        <title>The Global Catalogue of Microorganisms (GCM) 10K type strain sequencing project: providing services to taxonomists for standard genome sequencing and annotation.</title>
        <authorList>
            <consortium name="The Broad Institute Genomics Platform"/>
            <consortium name="The Broad Institute Genome Sequencing Center for Infectious Disease"/>
            <person name="Wu L."/>
            <person name="Ma J."/>
        </authorList>
    </citation>
    <scope>NUCLEOTIDE SEQUENCE [LARGE SCALE GENOMIC DNA]</scope>
    <source>
        <strain evidence="2">CGMCC 4.1469</strain>
    </source>
</reference>